<comment type="caution">
    <text evidence="2">The sequence shown here is derived from an EMBL/GenBank/DDBJ whole genome shotgun (WGS) entry which is preliminary data.</text>
</comment>
<dbReference type="GeneID" id="31004378"/>
<name>A0A225AFV1_TALAT</name>
<dbReference type="AlphaFoldDB" id="A0A225AFV1"/>
<feature type="compositionally biased region" description="Basic and acidic residues" evidence="1">
    <location>
        <begin position="261"/>
        <end position="284"/>
    </location>
</feature>
<feature type="compositionally biased region" description="Acidic residues" evidence="1">
    <location>
        <begin position="8"/>
        <end position="21"/>
    </location>
</feature>
<feature type="compositionally biased region" description="Basic and acidic residues" evidence="1">
    <location>
        <begin position="85"/>
        <end position="97"/>
    </location>
</feature>
<sequence length="505" mass="60552">MPRRWVLADDETSSAESDFSETDVSYTRPGRRTVVKRRSFSRARRHSPNSNGFLTPAVIAPPPRRAASTGGRRRGGDDPVVVVDVHNDVHAKQESRDRRNHYERRDERRAAEDDVEDVARAYRRPRVVAEASRTPSPRQRDWELLMDQRIMANNDIRQDLELAKQQQEIDQLERQLAKIRAKRHEERHEPAARRRLAEEEFWEEELAEKLRKLERLERSRRSEDVQKAADERARMKRLEEIEQKMAAEDEQRAANQRARFKQLEEAERKAAEEAEAERMAQEKHLKALEKQEKIRAERERYKQEIRDEEARKLLEEQERKKELDEIKSKAILEWKHAEEARKLREIEEKKAKDEEFKERLKLEFGLSEEELEKRLKKPEEEKKEKKEKKEEKPEKAEGALVFVEPPPEKTTYIRVHRKYLQPATLEAYKLPWDWDNRDHNYIIIKQWISEDFQEELFAHTRRLRGGKLIEETSTTLTELKVDDRKRDRMYLVRKKNANPRAWIFT</sequence>
<evidence type="ECO:0000313" key="2">
    <source>
        <dbReference type="EMBL" id="OKL60221.1"/>
    </source>
</evidence>
<dbReference type="RefSeq" id="XP_020120342.1">
    <property type="nucleotide sequence ID" value="XM_020266913.1"/>
</dbReference>
<dbReference type="OrthoDB" id="6133115at2759"/>
<feature type="compositionally biased region" description="Basic and acidic residues" evidence="1">
    <location>
        <begin position="103"/>
        <end position="116"/>
    </location>
</feature>
<reference evidence="2 3" key="1">
    <citation type="submission" date="2015-06" db="EMBL/GenBank/DDBJ databases">
        <title>Talaromyces atroroseus IBT 11181 draft genome.</title>
        <authorList>
            <person name="Rasmussen K.B."/>
            <person name="Rasmussen S."/>
            <person name="Petersen B."/>
            <person name="Sicheritz-Ponten T."/>
            <person name="Mortensen U.H."/>
            <person name="Thrane U."/>
        </authorList>
    </citation>
    <scope>NUCLEOTIDE SEQUENCE [LARGE SCALE GENOMIC DNA]</scope>
    <source>
        <strain evidence="2 3">IBT 11181</strain>
    </source>
</reference>
<feature type="region of interest" description="Disordered" evidence="1">
    <location>
        <begin position="245"/>
        <end position="284"/>
    </location>
</feature>
<protein>
    <submittedName>
        <fullName evidence="2">Uncharacterized protein</fullName>
    </submittedName>
</protein>
<feature type="region of interest" description="Disordered" evidence="1">
    <location>
        <begin position="1"/>
        <end position="116"/>
    </location>
</feature>
<accession>A0A225AFV1</accession>
<organism evidence="2 3">
    <name type="scientific">Talaromyces atroroseus</name>
    <dbReference type="NCBI Taxonomy" id="1441469"/>
    <lineage>
        <taxon>Eukaryota</taxon>
        <taxon>Fungi</taxon>
        <taxon>Dikarya</taxon>
        <taxon>Ascomycota</taxon>
        <taxon>Pezizomycotina</taxon>
        <taxon>Eurotiomycetes</taxon>
        <taxon>Eurotiomycetidae</taxon>
        <taxon>Eurotiales</taxon>
        <taxon>Trichocomaceae</taxon>
        <taxon>Talaromyces</taxon>
        <taxon>Talaromyces sect. Trachyspermi</taxon>
    </lineage>
</organism>
<evidence type="ECO:0000313" key="3">
    <source>
        <dbReference type="Proteomes" id="UP000214365"/>
    </source>
</evidence>
<gene>
    <name evidence="2" type="ORF">UA08_04623</name>
</gene>
<feature type="region of interest" description="Disordered" evidence="1">
    <location>
        <begin position="373"/>
        <end position="397"/>
    </location>
</feature>
<keyword evidence="3" id="KW-1185">Reference proteome</keyword>
<dbReference type="Proteomes" id="UP000214365">
    <property type="component" value="Unassembled WGS sequence"/>
</dbReference>
<evidence type="ECO:0000256" key="1">
    <source>
        <dbReference type="SAM" id="MobiDB-lite"/>
    </source>
</evidence>
<dbReference type="EMBL" id="LFMY01000006">
    <property type="protein sequence ID" value="OKL60221.1"/>
    <property type="molecule type" value="Genomic_DNA"/>
</dbReference>
<dbReference type="STRING" id="1441469.A0A225AFV1"/>
<feature type="compositionally biased region" description="Basic residues" evidence="1">
    <location>
        <begin position="29"/>
        <end position="47"/>
    </location>
</feature>
<proteinExistence type="predicted"/>